<organism evidence="2 3">
    <name type="scientific">Vanrija albida</name>
    <dbReference type="NCBI Taxonomy" id="181172"/>
    <lineage>
        <taxon>Eukaryota</taxon>
        <taxon>Fungi</taxon>
        <taxon>Dikarya</taxon>
        <taxon>Basidiomycota</taxon>
        <taxon>Agaricomycotina</taxon>
        <taxon>Tremellomycetes</taxon>
        <taxon>Trichosporonales</taxon>
        <taxon>Trichosporonaceae</taxon>
        <taxon>Vanrija</taxon>
    </lineage>
</organism>
<feature type="compositionally biased region" description="Low complexity" evidence="1">
    <location>
        <begin position="146"/>
        <end position="159"/>
    </location>
</feature>
<reference evidence="2 3" key="1">
    <citation type="submission" date="2023-08" db="EMBL/GenBank/DDBJ databases">
        <title>Annotated Genome Sequence of Vanrija albida AlHP1.</title>
        <authorList>
            <person name="Herzog R."/>
        </authorList>
    </citation>
    <scope>NUCLEOTIDE SEQUENCE [LARGE SCALE GENOMIC DNA]</scope>
    <source>
        <strain evidence="2 3">AlHP1</strain>
    </source>
</reference>
<accession>A0ABR3QAI0</accession>
<name>A0ABR3QAI0_9TREE</name>
<dbReference type="EMBL" id="JBBXJM010000002">
    <property type="protein sequence ID" value="KAL1411527.1"/>
    <property type="molecule type" value="Genomic_DNA"/>
</dbReference>
<proteinExistence type="predicted"/>
<feature type="region of interest" description="Disordered" evidence="1">
    <location>
        <begin position="139"/>
        <end position="165"/>
    </location>
</feature>
<evidence type="ECO:0000256" key="1">
    <source>
        <dbReference type="SAM" id="MobiDB-lite"/>
    </source>
</evidence>
<dbReference type="Proteomes" id="UP001565368">
    <property type="component" value="Unassembled WGS sequence"/>
</dbReference>
<feature type="region of interest" description="Disordered" evidence="1">
    <location>
        <begin position="86"/>
        <end position="111"/>
    </location>
</feature>
<dbReference type="GeneID" id="95983531"/>
<comment type="caution">
    <text evidence="2">The sequence shown here is derived from an EMBL/GenBank/DDBJ whole genome shotgun (WGS) entry which is preliminary data.</text>
</comment>
<keyword evidence="3" id="KW-1185">Reference proteome</keyword>
<protein>
    <submittedName>
        <fullName evidence="2">Uncharacterized protein</fullName>
    </submittedName>
</protein>
<evidence type="ECO:0000313" key="2">
    <source>
        <dbReference type="EMBL" id="KAL1411527.1"/>
    </source>
</evidence>
<evidence type="ECO:0000313" key="3">
    <source>
        <dbReference type="Proteomes" id="UP001565368"/>
    </source>
</evidence>
<dbReference type="RefSeq" id="XP_069211471.1">
    <property type="nucleotide sequence ID" value="XM_069351085.1"/>
</dbReference>
<feature type="compositionally biased region" description="Basic and acidic residues" evidence="1">
    <location>
        <begin position="86"/>
        <end position="97"/>
    </location>
</feature>
<gene>
    <name evidence="2" type="ORF">Q8F55_002488</name>
</gene>
<sequence>MRSVGPSVGRFPNQHPDSPLSPAFAHLRRLIDLHDIGRIDIMDYDEGEALCQILESLSITPDVLKSGEEERRAFLEGEYEKFELAEQEKERSKKVMAEEYAGDEESDSLRRRNDKCEREMLRKHIERYEDLVEKRGAVARARRRSAVPTSAAPAPATEAPLPPLPARGRIKGFFKRLLDRFR</sequence>